<dbReference type="AlphaFoldDB" id="A0A0E9TWF8"/>
<organism evidence="1">
    <name type="scientific">Anguilla anguilla</name>
    <name type="common">European freshwater eel</name>
    <name type="synonym">Muraena anguilla</name>
    <dbReference type="NCBI Taxonomy" id="7936"/>
    <lineage>
        <taxon>Eukaryota</taxon>
        <taxon>Metazoa</taxon>
        <taxon>Chordata</taxon>
        <taxon>Craniata</taxon>
        <taxon>Vertebrata</taxon>
        <taxon>Euteleostomi</taxon>
        <taxon>Actinopterygii</taxon>
        <taxon>Neopterygii</taxon>
        <taxon>Teleostei</taxon>
        <taxon>Anguilliformes</taxon>
        <taxon>Anguillidae</taxon>
        <taxon>Anguilla</taxon>
    </lineage>
</organism>
<evidence type="ECO:0000313" key="1">
    <source>
        <dbReference type="EMBL" id="JAH57886.1"/>
    </source>
</evidence>
<dbReference type="EMBL" id="GBXM01050691">
    <property type="protein sequence ID" value="JAH57886.1"/>
    <property type="molecule type" value="Transcribed_RNA"/>
</dbReference>
<protein>
    <submittedName>
        <fullName evidence="1">Uncharacterized protein</fullName>
    </submittedName>
</protein>
<reference evidence="1" key="1">
    <citation type="submission" date="2014-11" db="EMBL/GenBank/DDBJ databases">
        <authorList>
            <person name="Amaro Gonzalez C."/>
        </authorList>
    </citation>
    <scope>NUCLEOTIDE SEQUENCE</scope>
</reference>
<sequence length="66" mass="7465">MTQDPILLLRSALSNYSTGLPNPAPWRSTMLINHTASHTQHKMPNIYLCVLQPTELIHLQTQGEQL</sequence>
<name>A0A0E9TWF8_ANGAN</name>
<proteinExistence type="predicted"/>
<reference evidence="1" key="2">
    <citation type="journal article" date="2015" name="Fish Shellfish Immunol.">
        <title>Early steps in the European eel (Anguilla anguilla)-Vibrio vulnificus interaction in the gills: Role of the RtxA13 toxin.</title>
        <authorList>
            <person name="Callol A."/>
            <person name="Pajuelo D."/>
            <person name="Ebbesson L."/>
            <person name="Teles M."/>
            <person name="MacKenzie S."/>
            <person name="Amaro C."/>
        </authorList>
    </citation>
    <scope>NUCLEOTIDE SEQUENCE</scope>
</reference>
<accession>A0A0E9TWF8</accession>